<proteinExistence type="predicted"/>
<name>A0A7M1RWF5_9CAUD</name>
<organism evidence="1 2">
    <name type="scientific">uncultured phage cr11_1</name>
    <dbReference type="NCBI Taxonomy" id="2772067"/>
    <lineage>
        <taxon>Viruses</taxon>
        <taxon>Duplodnaviria</taxon>
        <taxon>Heunggongvirae</taxon>
        <taxon>Uroviricota</taxon>
        <taxon>Caudoviricetes</taxon>
        <taxon>Crassvirales</taxon>
        <taxon>Intestiviridae</taxon>
        <taxon>Crudevirinae</taxon>
        <taxon>Delmidovirus</taxon>
        <taxon>Delmidovirus splanchnicus</taxon>
    </lineage>
</organism>
<dbReference type="Proteomes" id="UP000593979">
    <property type="component" value="Segment"/>
</dbReference>
<keyword evidence="2" id="KW-1185">Reference proteome</keyword>
<accession>A0A7M1RWF5</accession>
<evidence type="ECO:0000313" key="2">
    <source>
        <dbReference type="Proteomes" id="UP000593979"/>
    </source>
</evidence>
<protein>
    <submittedName>
        <fullName evidence="1">Uncharacterized protein</fullName>
    </submittedName>
</protein>
<dbReference type="KEGG" id="vg:65129234"/>
<dbReference type="RefSeq" id="YP_010110911.1">
    <property type="nucleotide sequence ID" value="NC_055876.1"/>
</dbReference>
<sequence length="154" mass="17810">MKDIKTSILFSALFNYNGTLRDCIDYIKNTYCIKPGYSLYGKDCYIATVTIFENKADNPNNFTIIVDIEFYETPYYALLKSCRAILAYILIFIMERNFKEVVDVIKNNNAVDGATLINKFINENETYYDVKNVIETAIKNNDIDIEKLCESLNI</sequence>
<dbReference type="EMBL" id="MT774383">
    <property type="protein sequence ID" value="QOR58753.1"/>
    <property type="molecule type" value="Genomic_DNA"/>
</dbReference>
<dbReference type="GeneID" id="65129234"/>
<evidence type="ECO:0000313" key="1">
    <source>
        <dbReference type="EMBL" id="QOR58753.1"/>
    </source>
</evidence>
<reference evidence="1 2" key="1">
    <citation type="submission" date="2020-07" db="EMBL/GenBank/DDBJ databases">
        <title>Taxonomic proposal: Crassvirales, a new order of highly abundant and diverse bacterial viruses.</title>
        <authorList>
            <person name="Shkoporov A.N."/>
            <person name="Stockdale S.R."/>
            <person name="Guerin E."/>
            <person name="Ross R.P."/>
            <person name="Hill C."/>
        </authorList>
    </citation>
    <scope>NUCLEOTIDE SEQUENCE [LARGE SCALE GENOMIC DNA]</scope>
</reference>